<dbReference type="GO" id="GO:0008654">
    <property type="term" value="P:phospholipid biosynthetic process"/>
    <property type="evidence" value="ECO:0007669"/>
    <property type="project" value="InterPro"/>
</dbReference>
<evidence type="ECO:0000256" key="2">
    <source>
        <dbReference type="RuleBase" id="RU003750"/>
    </source>
</evidence>
<reference evidence="4 5" key="2">
    <citation type="journal article" date="2011" name="Mol. Biol. Evol.">
        <title>Unity in variety--the pan-genome of the Chlamydiae.</title>
        <authorList>
            <person name="Collingro A."/>
            <person name="Tischler P."/>
            <person name="Weinmaier T."/>
            <person name="Penz T."/>
            <person name="Heinz E."/>
            <person name="Brunham R.C."/>
            <person name="Read T.D."/>
            <person name="Bavoil P.M."/>
            <person name="Sachse K."/>
            <person name="Kahane S."/>
            <person name="Friedman M.G."/>
            <person name="Rattei T."/>
            <person name="Myers G.S."/>
            <person name="Horn M."/>
        </authorList>
    </citation>
    <scope>NUCLEOTIDE SEQUENCE [LARGE SCALE GENOMIC DNA]</scope>
    <source>
        <strain evidence="5">ATCC VR-1471 / Z</strain>
    </source>
</reference>
<proteinExistence type="inferred from homology"/>
<keyword evidence="5" id="KW-1185">Reference proteome</keyword>
<feature type="transmembrane region" description="Helical" evidence="3">
    <location>
        <begin position="111"/>
        <end position="134"/>
    </location>
</feature>
<feature type="transmembrane region" description="Helical" evidence="3">
    <location>
        <begin position="21"/>
        <end position="41"/>
    </location>
</feature>
<dbReference type="GO" id="GO:0016780">
    <property type="term" value="F:phosphotransferase activity, for other substituted phosphate groups"/>
    <property type="evidence" value="ECO:0007669"/>
    <property type="project" value="InterPro"/>
</dbReference>
<gene>
    <name evidence="4" type="ordered locus">SNE_A18700</name>
</gene>
<accession>F8L3A8</accession>
<dbReference type="STRING" id="331113.SNE_A18700"/>
<comment type="similarity">
    <text evidence="2">Belongs to the CDP-alcohol phosphatidyltransferase class-I family.</text>
</comment>
<dbReference type="InterPro" id="IPR000462">
    <property type="entry name" value="CDP-OH_P_trans"/>
</dbReference>
<evidence type="ECO:0000256" key="1">
    <source>
        <dbReference type="ARBA" id="ARBA00022679"/>
    </source>
</evidence>
<dbReference type="EMBL" id="FR872582">
    <property type="protein sequence ID" value="CCB89747.1"/>
    <property type="molecule type" value="Genomic_DNA"/>
</dbReference>
<keyword evidence="3" id="KW-0472">Membrane</keyword>
<dbReference type="KEGG" id="sng:SNE_A18700"/>
<dbReference type="OrthoDB" id="9790577at2"/>
<organism evidence="4 5">
    <name type="scientific">Simkania negevensis (strain ATCC VR-1471 / DSM 27360 / Z)</name>
    <dbReference type="NCBI Taxonomy" id="331113"/>
    <lineage>
        <taxon>Bacteria</taxon>
        <taxon>Pseudomonadati</taxon>
        <taxon>Chlamydiota</taxon>
        <taxon>Chlamydiia</taxon>
        <taxon>Parachlamydiales</taxon>
        <taxon>Simkaniaceae</taxon>
        <taxon>Simkania</taxon>
    </lineage>
</organism>
<dbReference type="GO" id="GO:0016020">
    <property type="term" value="C:membrane"/>
    <property type="evidence" value="ECO:0007669"/>
    <property type="project" value="InterPro"/>
</dbReference>
<protein>
    <submittedName>
        <fullName evidence="4">Predicted phosphatidoglycerophosphate synthase</fullName>
    </submittedName>
</protein>
<name>F8L3A8_SIMNZ</name>
<keyword evidence="3" id="KW-0812">Transmembrane</keyword>
<evidence type="ECO:0000313" key="5">
    <source>
        <dbReference type="Proteomes" id="UP000000496"/>
    </source>
</evidence>
<feature type="transmembrane region" description="Helical" evidence="3">
    <location>
        <begin position="47"/>
        <end position="65"/>
    </location>
</feature>
<sequence length="193" mass="21996">MIDSYFRSPYQKRIIHPLLKWNFLSRISPALLTLFGLLFGLLVPFFLAWHLSFFAFIALITSGFFDTLDGSLARSQQATSNRGAVFDIIADRAVEWGVILGLYFYDPSRSLLCLLMIGSILLCITSFLVVGMFQENKSEKSFHYSPGLMERAEAFIFFSLMILLPQFFTVLATLFVALVLLTAILRTYQFKSQ</sequence>
<dbReference type="RefSeq" id="WP_013944213.1">
    <property type="nucleotide sequence ID" value="NC_015713.1"/>
</dbReference>
<dbReference type="eggNOG" id="COG0558">
    <property type="taxonomic scope" value="Bacteria"/>
</dbReference>
<dbReference type="Pfam" id="PF01066">
    <property type="entry name" value="CDP-OH_P_transf"/>
    <property type="match status" value="1"/>
</dbReference>
<feature type="transmembrane region" description="Helical" evidence="3">
    <location>
        <begin position="154"/>
        <end position="185"/>
    </location>
</feature>
<dbReference type="PROSITE" id="PS00379">
    <property type="entry name" value="CDP_ALCOHOL_P_TRANSF"/>
    <property type="match status" value="1"/>
</dbReference>
<keyword evidence="1 2" id="KW-0808">Transferase</keyword>
<dbReference type="InterPro" id="IPR048254">
    <property type="entry name" value="CDP_ALCOHOL_P_TRANSF_CS"/>
</dbReference>
<dbReference type="InterPro" id="IPR043130">
    <property type="entry name" value="CDP-OH_PTrfase_TM_dom"/>
</dbReference>
<evidence type="ECO:0000256" key="3">
    <source>
        <dbReference type="SAM" id="Phobius"/>
    </source>
</evidence>
<reference key="1">
    <citation type="journal article" date="2011" name="Mol. Biol. Evol.">
        <title>Unity in variety -- the pan-genome of the Chlamydiae.</title>
        <authorList>
            <person name="Collingro A."/>
            <person name="Tischler P."/>
            <person name="Weinmaier T."/>
            <person name="Penz T."/>
            <person name="Heinz E."/>
            <person name="Brunham R.C."/>
            <person name="Read T.D."/>
            <person name="Bavoil P.M."/>
            <person name="Sachse K."/>
            <person name="Kahane S."/>
            <person name="Friedman M.G."/>
            <person name="Rattei T."/>
            <person name="Myers G.S.A."/>
            <person name="Horn M."/>
        </authorList>
    </citation>
    <scope>NUCLEOTIDE SEQUENCE</scope>
    <source>
        <strain>Z</strain>
    </source>
</reference>
<dbReference type="Gene3D" id="1.20.120.1760">
    <property type="match status" value="1"/>
</dbReference>
<evidence type="ECO:0000313" key="4">
    <source>
        <dbReference type="EMBL" id="CCB89747.1"/>
    </source>
</evidence>
<dbReference type="Proteomes" id="UP000000496">
    <property type="component" value="Chromosome gsn.131"/>
</dbReference>
<keyword evidence="3" id="KW-1133">Transmembrane helix</keyword>
<dbReference type="HOGENOM" id="CLU_080384_2_0_0"/>
<dbReference type="AlphaFoldDB" id="F8L3A8"/>